<accession>A0A2T0AV55</accession>
<evidence type="ECO:0000259" key="7">
    <source>
        <dbReference type="Pfam" id="PF05681"/>
    </source>
</evidence>
<dbReference type="EMBL" id="PVXM01000008">
    <property type="protein sequence ID" value="PRR74451.1"/>
    <property type="molecule type" value="Genomic_DNA"/>
</dbReference>
<dbReference type="InterPro" id="IPR004646">
    <property type="entry name" value="Fe-S_hydro-lyase_TtdA-typ_cat"/>
</dbReference>
<organism evidence="8 9">
    <name type="scientific">Neomoorella humiferrea</name>
    <dbReference type="NCBI Taxonomy" id="676965"/>
    <lineage>
        <taxon>Bacteria</taxon>
        <taxon>Bacillati</taxon>
        <taxon>Bacillota</taxon>
        <taxon>Clostridia</taxon>
        <taxon>Neomoorellales</taxon>
        <taxon>Neomoorellaceae</taxon>
        <taxon>Neomoorella</taxon>
    </lineage>
</organism>
<dbReference type="RefSeq" id="WP_106004784.1">
    <property type="nucleotide sequence ID" value="NZ_CP136419.1"/>
</dbReference>
<evidence type="ECO:0000313" key="9">
    <source>
        <dbReference type="Proteomes" id="UP000238415"/>
    </source>
</evidence>
<keyword evidence="3" id="KW-0479">Metal-binding</keyword>
<name>A0A2T0AV55_9FIRM</name>
<feature type="domain" description="Fe-S hydro-lyase tartrate dehydratase alpha-type catalytic" evidence="7">
    <location>
        <begin position="11"/>
        <end position="278"/>
    </location>
</feature>
<dbReference type="PANTHER" id="PTHR30389">
    <property type="entry name" value="FUMARATE HYDRATASE-RELATED"/>
    <property type="match status" value="1"/>
</dbReference>
<keyword evidence="5" id="KW-0411">Iron-sulfur</keyword>
<keyword evidence="2" id="KW-0004">4Fe-4S</keyword>
<evidence type="ECO:0000256" key="6">
    <source>
        <dbReference type="ARBA" id="ARBA00023239"/>
    </source>
</evidence>
<dbReference type="NCBIfam" id="NF004885">
    <property type="entry name" value="PRK06246.1"/>
    <property type="match status" value="1"/>
</dbReference>
<dbReference type="AlphaFoldDB" id="A0A2T0AV55"/>
<gene>
    <name evidence="8" type="primary">ttdA</name>
    <name evidence="8" type="ORF">MOHU_07640</name>
</gene>
<protein>
    <submittedName>
        <fullName evidence="8">L(+)-tartrate dehydratase subunit alpha</fullName>
        <ecNumber evidence="8">4.2.1.32</ecNumber>
    </submittedName>
</protein>
<keyword evidence="6 8" id="KW-0456">Lyase</keyword>
<evidence type="ECO:0000313" key="8">
    <source>
        <dbReference type="EMBL" id="PRR74451.1"/>
    </source>
</evidence>
<evidence type="ECO:0000256" key="4">
    <source>
        <dbReference type="ARBA" id="ARBA00023004"/>
    </source>
</evidence>
<dbReference type="Pfam" id="PF05681">
    <property type="entry name" value="Fumerase"/>
    <property type="match status" value="1"/>
</dbReference>
<evidence type="ECO:0000256" key="1">
    <source>
        <dbReference type="ARBA" id="ARBA00008876"/>
    </source>
</evidence>
<dbReference type="InterPro" id="IPR051208">
    <property type="entry name" value="Class-I_Fumarase/Tartrate_DH"/>
</dbReference>
<dbReference type="GO" id="GO:0051539">
    <property type="term" value="F:4 iron, 4 sulfur cluster binding"/>
    <property type="evidence" value="ECO:0007669"/>
    <property type="project" value="UniProtKB-KW"/>
</dbReference>
<evidence type="ECO:0000256" key="2">
    <source>
        <dbReference type="ARBA" id="ARBA00022485"/>
    </source>
</evidence>
<comment type="caution">
    <text evidence="8">The sequence shown here is derived from an EMBL/GenBank/DDBJ whole genome shotgun (WGS) entry which is preliminary data.</text>
</comment>
<keyword evidence="9" id="KW-1185">Reference proteome</keyword>
<dbReference type="OrthoDB" id="9798978at2"/>
<dbReference type="GO" id="GO:0008730">
    <property type="term" value="F:L(+)-tartrate dehydratase activity"/>
    <property type="evidence" value="ECO:0007669"/>
    <property type="project" value="UniProtKB-EC"/>
</dbReference>
<evidence type="ECO:0000256" key="3">
    <source>
        <dbReference type="ARBA" id="ARBA00022723"/>
    </source>
</evidence>
<keyword evidence="4" id="KW-0408">Iron</keyword>
<sequence>MREVRAEEITATVARLCIEACSVLGPDWWQAMAAAEAKEEAPLGRDILKKLQENALLAAENLEPICQDTGVAVVFVELGQQVHISGGNLYDAINAGVRQGYTEGYLRKSVVDDPLLRRNTGDNTPAIIHTEIVDGDHLKITVAPKGAGSENMSGVKMLKPADGVAGIKKYVLQVVEEAGGNPCPPIVVGVGIGGNLEKAPYLAKKALLRPLGQRHPLKHVAALEEELLAAINASGIGPQGLGGRVTALDVHIEIYPTHIASLPVAVNLQCHAARHATAIL</sequence>
<dbReference type="EC" id="4.2.1.32" evidence="8"/>
<dbReference type="GO" id="GO:0046872">
    <property type="term" value="F:metal ion binding"/>
    <property type="evidence" value="ECO:0007669"/>
    <property type="project" value="UniProtKB-KW"/>
</dbReference>
<comment type="similarity">
    <text evidence="1">Belongs to the class-I fumarase family.</text>
</comment>
<dbReference type="NCBIfam" id="TIGR00722">
    <property type="entry name" value="ttdA_fumA_fumB"/>
    <property type="match status" value="1"/>
</dbReference>
<dbReference type="Proteomes" id="UP000238415">
    <property type="component" value="Unassembled WGS sequence"/>
</dbReference>
<evidence type="ECO:0000256" key="5">
    <source>
        <dbReference type="ARBA" id="ARBA00023014"/>
    </source>
</evidence>
<reference evidence="8 9" key="1">
    <citation type="submission" date="2018-03" db="EMBL/GenBank/DDBJ databases">
        <title>Genome sequence of Moorella humiferrea DSM 23265.</title>
        <authorList>
            <person name="Poehlein A."/>
            <person name="Daniel R."/>
        </authorList>
    </citation>
    <scope>NUCLEOTIDE SEQUENCE [LARGE SCALE GENOMIC DNA]</scope>
    <source>
        <strain evidence="8 9">DSM 23265</strain>
    </source>
</reference>
<dbReference type="PANTHER" id="PTHR30389:SF17">
    <property type="entry name" value="L(+)-TARTRATE DEHYDRATASE SUBUNIT ALPHA-RELATED"/>
    <property type="match status" value="1"/>
</dbReference>
<proteinExistence type="inferred from homology"/>